<dbReference type="InterPro" id="IPR011129">
    <property type="entry name" value="CSD"/>
</dbReference>
<dbReference type="InterPro" id="IPR012340">
    <property type="entry name" value="NA-bd_OB-fold"/>
</dbReference>
<dbReference type="Gene3D" id="2.40.50.140">
    <property type="entry name" value="Nucleic acid-binding proteins"/>
    <property type="match status" value="1"/>
</dbReference>
<dbReference type="InterPro" id="IPR001932">
    <property type="entry name" value="PPM-type_phosphatase-like_dom"/>
</dbReference>
<dbReference type="EMBL" id="HBEG01046929">
    <property type="protein sequence ID" value="CAD8384844.1"/>
    <property type="molecule type" value="Transcribed_RNA"/>
</dbReference>
<proteinExistence type="inferred from homology"/>
<dbReference type="Gene3D" id="3.60.40.10">
    <property type="entry name" value="PPM-type phosphatase domain"/>
    <property type="match status" value="1"/>
</dbReference>
<feature type="region of interest" description="Disordered" evidence="6">
    <location>
        <begin position="550"/>
        <end position="667"/>
    </location>
</feature>
<dbReference type="InterPro" id="IPR036457">
    <property type="entry name" value="PPM-type-like_dom_sf"/>
</dbReference>
<dbReference type="CDD" id="cd04458">
    <property type="entry name" value="CSP_CDS"/>
    <property type="match status" value="1"/>
</dbReference>
<dbReference type="GO" id="GO:0046872">
    <property type="term" value="F:metal ion binding"/>
    <property type="evidence" value="ECO:0007669"/>
    <property type="project" value="UniProtKB-KW"/>
</dbReference>
<comment type="similarity">
    <text evidence="5">Belongs to the PP2C family.</text>
</comment>
<dbReference type="AlphaFoldDB" id="A0A7S0FWA1"/>
<evidence type="ECO:0000256" key="6">
    <source>
        <dbReference type="SAM" id="MobiDB-lite"/>
    </source>
</evidence>
<dbReference type="PROSITE" id="PS51857">
    <property type="entry name" value="CSD_2"/>
    <property type="match status" value="1"/>
</dbReference>
<dbReference type="GO" id="GO:0003676">
    <property type="term" value="F:nucleic acid binding"/>
    <property type="evidence" value="ECO:0007669"/>
    <property type="project" value="InterPro"/>
</dbReference>
<dbReference type="PROSITE" id="PS01032">
    <property type="entry name" value="PPM_1"/>
    <property type="match status" value="1"/>
</dbReference>
<feature type="compositionally biased region" description="Low complexity" evidence="6">
    <location>
        <begin position="32"/>
        <end position="43"/>
    </location>
</feature>
<feature type="region of interest" description="Disordered" evidence="6">
    <location>
        <begin position="1"/>
        <end position="43"/>
    </location>
</feature>
<comment type="subcellular location">
    <subcellularLocation>
        <location evidence="1">Membrane</location>
        <topology evidence="1">Peripheral membrane protein</topology>
    </subcellularLocation>
</comment>
<feature type="domain" description="CSD" evidence="8">
    <location>
        <begin position="125"/>
        <end position="196"/>
    </location>
</feature>
<sequence>MEVLGNEVPVQPVAKKPRRATDETEPAISGFEPGAGAAPETAPAAKLKQHEAGPPLYAEGGYVAAGDGWWAHCKGEWLYSVQERTYFHLPSGDLRLATDGGTVPLTMEAISTGDGSCNASGSASLALGRIKWFSIFKGFGFIEPLHEDAEGREVFVHKNQLLEEETDIRSLKPGAEVAYALGETEDGRTCAVHVRVVDRRDSIERQSGDGAQTVSGTAEGVAENAEEFDAAEEDTESSSASSVDIDLVEELHSGVYQVKGEAKDQCEDFVVDKVKIPISVLGETATCVFFGVFDGHGGGSCAEYAATHLAKNVLARLRDRTKTANDELALRTALLGGFKQTEHNFLQHARRAGDTSGSTACTMTVFGPDEEMRLRLFLANVGDSRAVLGKATGEFLRLTEDHKPNLPLEKKRIELEGGSVVEVAGVWRCVLPQKRRVSGIIGLAVSRSLGDKDFKGPNIVNPDPDITIHEIDWDADEFVILATDGIWDVISDKDAVRLVQRCLQQFGNEEKAAEELVHRARDRGSKDDCTALIVRFGWLKVERGGGCVDEHASDHEREEGSSQTSALGERVEDPTASTKEAKKEHEGQAEEKDEHADKDVDRDVDEDEDEHQDEDESEEAEEELPLVSVHGAMCASDTAADGSDDDIFAELSAAEQNGAQPQEENQVLPQLRSLTTPDADGPGLFDGLGPTQEELAVMAGPALPPADEGTKGVVEEGGIVAAAADGGVDMFGA</sequence>
<dbReference type="SMART" id="SM00357">
    <property type="entry name" value="CSP"/>
    <property type="match status" value="1"/>
</dbReference>
<protein>
    <recommendedName>
        <fullName evidence="10">Protein-serine/threonine phosphatase</fullName>
    </recommendedName>
</protein>
<dbReference type="GO" id="GO:0004722">
    <property type="term" value="F:protein serine/threonine phosphatase activity"/>
    <property type="evidence" value="ECO:0007669"/>
    <property type="project" value="InterPro"/>
</dbReference>
<dbReference type="GO" id="GO:0016020">
    <property type="term" value="C:membrane"/>
    <property type="evidence" value="ECO:0007669"/>
    <property type="project" value="UniProtKB-SubCell"/>
</dbReference>
<feature type="domain" description="PPM-type phosphatase" evidence="7">
    <location>
        <begin position="252"/>
        <end position="536"/>
    </location>
</feature>
<gene>
    <name evidence="9" type="ORF">PBAH0796_LOCUS28532</name>
</gene>
<dbReference type="SMART" id="SM00331">
    <property type="entry name" value="PP2C_SIG"/>
    <property type="match status" value="1"/>
</dbReference>
<feature type="compositionally biased region" description="Basic and acidic residues" evidence="6">
    <location>
        <begin position="569"/>
        <end position="601"/>
    </location>
</feature>
<dbReference type="SMART" id="SM00332">
    <property type="entry name" value="PP2Cc"/>
    <property type="match status" value="1"/>
</dbReference>
<reference evidence="9" key="1">
    <citation type="submission" date="2021-01" db="EMBL/GenBank/DDBJ databases">
        <authorList>
            <person name="Corre E."/>
            <person name="Pelletier E."/>
            <person name="Niang G."/>
            <person name="Scheremetjew M."/>
            <person name="Finn R."/>
            <person name="Kale V."/>
            <person name="Holt S."/>
            <person name="Cochrane G."/>
            <person name="Meng A."/>
            <person name="Brown T."/>
            <person name="Cohen L."/>
        </authorList>
    </citation>
    <scope>NUCLEOTIDE SEQUENCE</scope>
    <source>
        <strain evidence="9">Pbaha01</strain>
    </source>
</reference>
<evidence type="ECO:0008006" key="10">
    <source>
        <dbReference type="Google" id="ProtNLM"/>
    </source>
</evidence>
<feature type="compositionally biased region" description="Acidic residues" evidence="6">
    <location>
        <begin position="602"/>
        <end position="624"/>
    </location>
</feature>
<accession>A0A7S0FWA1</accession>
<dbReference type="PANTHER" id="PTHR47992">
    <property type="entry name" value="PROTEIN PHOSPHATASE"/>
    <property type="match status" value="1"/>
</dbReference>
<dbReference type="InterPro" id="IPR002059">
    <property type="entry name" value="CSP_DNA-bd"/>
</dbReference>
<evidence type="ECO:0000256" key="5">
    <source>
        <dbReference type="RuleBase" id="RU003465"/>
    </source>
</evidence>
<feature type="compositionally biased region" description="Basic and acidic residues" evidence="6">
    <location>
        <begin position="550"/>
        <end position="560"/>
    </location>
</feature>
<evidence type="ECO:0000256" key="1">
    <source>
        <dbReference type="ARBA" id="ARBA00004170"/>
    </source>
</evidence>
<organism evidence="9">
    <name type="scientific">Pyrodinium bahamense</name>
    <dbReference type="NCBI Taxonomy" id="73915"/>
    <lineage>
        <taxon>Eukaryota</taxon>
        <taxon>Sar</taxon>
        <taxon>Alveolata</taxon>
        <taxon>Dinophyceae</taxon>
        <taxon>Gonyaulacales</taxon>
        <taxon>Pyrocystaceae</taxon>
        <taxon>Pyrodinium</taxon>
    </lineage>
</organism>
<dbReference type="CDD" id="cd00143">
    <property type="entry name" value="PP2Cc"/>
    <property type="match status" value="1"/>
</dbReference>
<dbReference type="Pfam" id="PF00313">
    <property type="entry name" value="CSD"/>
    <property type="match status" value="1"/>
</dbReference>
<name>A0A7S0FWA1_9DINO</name>
<keyword evidence="3 5" id="KW-0378">Hydrolase</keyword>
<dbReference type="Pfam" id="PF00481">
    <property type="entry name" value="PP2C"/>
    <property type="match status" value="1"/>
</dbReference>
<evidence type="ECO:0000256" key="4">
    <source>
        <dbReference type="ARBA" id="ARBA00022912"/>
    </source>
</evidence>
<evidence type="ECO:0000256" key="2">
    <source>
        <dbReference type="ARBA" id="ARBA00022723"/>
    </source>
</evidence>
<dbReference type="InterPro" id="IPR000222">
    <property type="entry name" value="PP2C_BS"/>
</dbReference>
<evidence type="ECO:0000256" key="3">
    <source>
        <dbReference type="ARBA" id="ARBA00022801"/>
    </source>
</evidence>
<feature type="compositionally biased region" description="Polar residues" evidence="6">
    <location>
        <begin position="654"/>
        <end position="667"/>
    </location>
</feature>
<dbReference type="InterPro" id="IPR015655">
    <property type="entry name" value="PP2C"/>
</dbReference>
<dbReference type="SUPFAM" id="SSF81606">
    <property type="entry name" value="PP2C-like"/>
    <property type="match status" value="1"/>
</dbReference>
<evidence type="ECO:0000313" key="9">
    <source>
        <dbReference type="EMBL" id="CAD8384844.1"/>
    </source>
</evidence>
<evidence type="ECO:0000259" key="7">
    <source>
        <dbReference type="PROSITE" id="PS51746"/>
    </source>
</evidence>
<keyword evidence="4 5" id="KW-0904">Protein phosphatase</keyword>
<dbReference type="SUPFAM" id="SSF50249">
    <property type="entry name" value="Nucleic acid-binding proteins"/>
    <property type="match status" value="1"/>
</dbReference>
<keyword evidence="2" id="KW-0479">Metal-binding</keyword>
<evidence type="ECO:0000259" key="8">
    <source>
        <dbReference type="PROSITE" id="PS51857"/>
    </source>
</evidence>
<dbReference type="PROSITE" id="PS51746">
    <property type="entry name" value="PPM_2"/>
    <property type="match status" value="1"/>
</dbReference>